<accession>A0ABT7C0Q9</accession>
<dbReference type="RefSeq" id="WP_283758920.1">
    <property type="nucleotide sequence ID" value="NZ_JAQOSQ010000013.1"/>
</dbReference>
<dbReference type="SMART" id="SM00387">
    <property type="entry name" value="HATPase_c"/>
    <property type="match status" value="1"/>
</dbReference>
<evidence type="ECO:0000313" key="12">
    <source>
        <dbReference type="EMBL" id="MDJ1184266.1"/>
    </source>
</evidence>
<dbReference type="Pfam" id="PF00512">
    <property type="entry name" value="HisKA"/>
    <property type="match status" value="1"/>
</dbReference>
<dbReference type="CDD" id="cd16922">
    <property type="entry name" value="HATPase_EvgS-ArcB-TorS-like"/>
    <property type="match status" value="1"/>
</dbReference>
<evidence type="ECO:0000256" key="4">
    <source>
        <dbReference type="ARBA" id="ARBA00022553"/>
    </source>
</evidence>
<keyword evidence="7" id="KW-0902">Two-component regulatory system</keyword>
<dbReference type="InterPro" id="IPR001789">
    <property type="entry name" value="Sig_transdc_resp-reg_receiver"/>
</dbReference>
<dbReference type="Gene3D" id="3.30.565.10">
    <property type="entry name" value="Histidine kinase-like ATPase, C-terminal domain"/>
    <property type="match status" value="1"/>
</dbReference>
<dbReference type="InterPro" id="IPR003594">
    <property type="entry name" value="HATPase_dom"/>
</dbReference>
<dbReference type="InterPro" id="IPR003018">
    <property type="entry name" value="GAF"/>
</dbReference>
<evidence type="ECO:0000256" key="5">
    <source>
        <dbReference type="ARBA" id="ARBA00022679"/>
    </source>
</evidence>
<dbReference type="InterPro" id="IPR011006">
    <property type="entry name" value="CheY-like_superfamily"/>
</dbReference>
<keyword evidence="6" id="KW-0418">Kinase</keyword>
<evidence type="ECO:0000259" key="9">
    <source>
        <dbReference type="PROSITE" id="PS50046"/>
    </source>
</evidence>
<dbReference type="CDD" id="cd00082">
    <property type="entry name" value="HisKA"/>
    <property type="match status" value="1"/>
</dbReference>
<keyword evidence="5" id="KW-0808">Transferase</keyword>
<dbReference type="InterPro" id="IPR004358">
    <property type="entry name" value="Sig_transdc_His_kin-like_C"/>
</dbReference>
<dbReference type="Pfam" id="PF01590">
    <property type="entry name" value="GAF"/>
    <property type="match status" value="1"/>
</dbReference>
<dbReference type="Pfam" id="PF02518">
    <property type="entry name" value="HATPase_c"/>
    <property type="match status" value="1"/>
</dbReference>
<comment type="similarity">
    <text evidence="2">In the N-terminal section; belongs to the phytochrome family.</text>
</comment>
<evidence type="ECO:0000256" key="3">
    <source>
        <dbReference type="ARBA" id="ARBA00012438"/>
    </source>
</evidence>
<dbReference type="PROSITE" id="PS50109">
    <property type="entry name" value="HIS_KIN"/>
    <property type="match status" value="1"/>
</dbReference>
<evidence type="ECO:0000256" key="2">
    <source>
        <dbReference type="ARBA" id="ARBA00006402"/>
    </source>
</evidence>
<dbReference type="SUPFAM" id="SSF55781">
    <property type="entry name" value="GAF domain-like"/>
    <property type="match status" value="1"/>
</dbReference>
<dbReference type="SMART" id="SM00448">
    <property type="entry name" value="REC"/>
    <property type="match status" value="1"/>
</dbReference>
<dbReference type="SUPFAM" id="SSF52172">
    <property type="entry name" value="CheY-like"/>
    <property type="match status" value="1"/>
</dbReference>
<evidence type="ECO:0000256" key="8">
    <source>
        <dbReference type="PROSITE-ProRule" id="PRU00169"/>
    </source>
</evidence>
<dbReference type="Gene3D" id="3.30.450.40">
    <property type="match status" value="1"/>
</dbReference>
<dbReference type="InterPro" id="IPR005467">
    <property type="entry name" value="His_kinase_dom"/>
</dbReference>
<evidence type="ECO:0000256" key="7">
    <source>
        <dbReference type="ARBA" id="ARBA00023012"/>
    </source>
</evidence>
<dbReference type="SUPFAM" id="SSF55874">
    <property type="entry name" value="ATPase domain of HSP90 chaperone/DNA topoisomerase II/histidine kinase"/>
    <property type="match status" value="1"/>
</dbReference>
<dbReference type="SUPFAM" id="SSF47384">
    <property type="entry name" value="Homodimeric domain of signal transducing histidine kinase"/>
    <property type="match status" value="1"/>
</dbReference>
<dbReference type="PROSITE" id="PS50110">
    <property type="entry name" value="RESPONSE_REGULATORY"/>
    <property type="match status" value="1"/>
</dbReference>
<keyword evidence="12" id="KW-0547">Nucleotide-binding</keyword>
<gene>
    <name evidence="12" type="ORF">PMH09_13855</name>
</gene>
<evidence type="ECO:0000259" key="11">
    <source>
        <dbReference type="PROSITE" id="PS50110"/>
    </source>
</evidence>
<evidence type="ECO:0000259" key="10">
    <source>
        <dbReference type="PROSITE" id="PS50109"/>
    </source>
</evidence>
<reference evidence="12 13" key="1">
    <citation type="submission" date="2023-01" db="EMBL/GenBank/DDBJ databases">
        <title>Novel diversity within Roseofilum (Cyanobacteria; Desertifilaceae) from marine benthic mats with descriptions of four novel species.</title>
        <authorList>
            <person name="Wang Y."/>
            <person name="Berthold D.E."/>
            <person name="Hu J."/>
            <person name="Lefler F.W."/>
            <person name="Laughinghouse H.D. IV."/>
        </authorList>
    </citation>
    <scope>NUCLEOTIDE SEQUENCE [LARGE SCALE GENOMIC DNA]</scope>
    <source>
        <strain evidence="12 13">BLCC-M143</strain>
    </source>
</reference>
<dbReference type="Gene3D" id="1.10.287.130">
    <property type="match status" value="1"/>
</dbReference>
<comment type="catalytic activity">
    <reaction evidence="1">
        <text>ATP + protein L-histidine = ADP + protein N-phospho-L-histidine.</text>
        <dbReference type="EC" id="2.7.13.3"/>
    </reaction>
</comment>
<dbReference type="SMART" id="SM00388">
    <property type="entry name" value="HisKA"/>
    <property type="match status" value="1"/>
</dbReference>
<dbReference type="SMART" id="SM00065">
    <property type="entry name" value="GAF"/>
    <property type="match status" value="1"/>
</dbReference>
<feature type="domain" description="Histidine kinase" evidence="10">
    <location>
        <begin position="387"/>
        <end position="615"/>
    </location>
</feature>
<dbReference type="PRINTS" id="PR00344">
    <property type="entry name" value="BCTRLSENSOR"/>
</dbReference>
<dbReference type="PANTHER" id="PTHR43047:SF63">
    <property type="entry name" value="HISTIDINE KINASE"/>
    <property type="match status" value="1"/>
</dbReference>
<dbReference type="EC" id="2.7.13.3" evidence="3"/>
<proteinExistence type="inferred from homology"/>
<feature type="domain" description="Response regulatory" evidence="11">
    <location>
        <begin position="641"/>
        <end position="757"/>
    </location>
</feature>
<organism evidence="12 13">
    <name type="scientific">Roseofilum casamattae BLCC-M143</name>
    <dbReference type="NCBI Taxonomy" id="3022442"/>
    <lineage>
        <taxon>Bacteria</taxon>
        <taxon>Bacillati</taxon>
        <taxon>Cyanobacteriota</taxon>
        <taxon>Cyanophyceae</taxon>
        <taxon>Desertifilales</taxon>
        <taxon>Desertifilaceae</taxon>
        <taxon>Roseofilum</taxon>
        <taxon>Roseofilum casamattae</taxon>
    </lineage>
</organism>
<keyword evidence="12" id="KW-0067">ATP-binding</keyword>
<name>A0ABT7C0Q9_9CYAN</name>
<dbReference type="InterPro" id="IPR036890">
    <property type="entry name" value="HATPase_C_sf"/>
</dbReference>
<dbReference type="InterPro" id="IPR036097">
    <property type="entry name" value="HisK_dim/P_sf"/>
</dbReference>
<dbReference type="GO" id="GO:0005524">
    <property type="term" value="F:ATP binding"/>
    <property type="evidence" value="ECO:0007669"/>
    <property type="project" value="UniProtKB-KW"/>
</dbReference>
<comment type="caution">
    <text evidence="8">Lacks conserved residue(s) required for the propagation of feature annotation.</text>
</comment>
<dbReference type="Proteomes" id="UP001232992">
    <property type="component" value="Unassembled WGS sequence"/>
</dbReference>
<keyword evidence="4" id="KW-0597">Phosphoprotein</keyword>
<evidence type="ECO:0000313" key="13">
    <source>
        <dbReference type="Proteomes" id="UP001232992"/>
    </source>
</evidence>
<dbReference type="InterPro" id="IPR003661">
    <property type="entry name" value="HisK_dim/P_dom"/>
</dbReference>
<evidence type="ECO:0000256" key="6">
    <source>
        <dbReference type="ARBA" id="ARBA00022777"/>
    </source>
</evidence>
<comment type="caution">
    <text evidence="12">The sequence shown here is derived from an EMBL/GenBank/DDBJ whole genome shotgun (WGS) entry which is preliminary data.</text>
</comment>
<dbReference type="InterPro" id="IPR029016">
    <property type="entry name" value="GAF-like_dom_sf"/>
</dbReference>
<dbReference type="InterPro" id="IPR016132">
    <property type="entry name" value="Phyto_chromo_attachment"/>
</dbReference>
<sequence length="761" mass="85764">MLPHRILDYKTFRALYVLLQDKADRLGDAAIAITQRILPETDLSWEYSKSQFILLIAPGLRVMLIGTTIDRSSHRVRDRSAGREVVQVQVELTFDIHPITVFLKQLRDRLSEPTLVLKALRKITRHPPTNSGYLQSELMLQILVQQETSQSQIQELPPSRSINLAQQERLFYQIIVQIHEGARLPTILSQAVEEGRSVLQVDRLLIYQFNIFPGNEEDSEGDRLPKSGYITYEAKAGASISPVLHLTEEKSCFSDDLSLLQKYEKGAVVDIDDVEVSYEPFPCLLDLLRSYSIRAKLVAPILINNRPWGLLIAHQCYYPRRWLESEKTIVKRLADYIAIAIEHSAAKEMLVANLDRETLNEKNTENLHDKLLETQIENRIKSEFLAAISHELRTPLTYIIGMSATLLRLGFSTETPSLSLSPAKQREYLQKIQDSGKHLLDLINTILELSELEAGKSVLNIRSFSLTHLIQSCQNAMQKSARDQEITLVSEIRLNENEDRFKADQSRVQQILNNLLNNAIKFTGTGGEVSLRVWREDDTAILQVCDTGIGIEKHKFPFLFEKFHQLETAYERQYPGMGLGLALTRQLVELHGGIIEVNSSPGVGSVFTVSLPSQPQDSSGAKLSPSSPLLKTVSSTIPLGRLVLIENDEQIAWELCDLLTAAGYQAIWLLDGSTVAQQVKVLRPLAIITQTQLPDMSLQELIGILRSSTSTYKIKILAIANTAEREGLTSVDRVQPDAYLDKPLRFEQLLQTLSNILRPVL</sequence>
<feature type="domain" description="Phytochrome chromophore attachment site" evidence="9">
    <location>
        <begin position="183"/>
        <end position="336"/>
    </location>
</feature>
<dbReference type="PANTHER" id="PTHR43047">
    <property type="entry name" value="TWO-COMPONENT HISTIDINE PROTEIN KINASE"/>
    <property type="match status" value="1"/>
</dbReference>
<dbReference type="PROSITE" id="PS50046">
    <property type="entry name" value="PHYTOCHROME_2"/>
    <property type="match status" value="1"/>
</dbReference>
<protein>
    <recommendedName>
        <fullName evidence="3">histidine kinase</fullName>
        <ecNumber evidence="3">2.7.13.3</ecNumber>
    </recommendedName>
</protein>
<keyword evidence="13" id="KW-1185">Reference proteome</keyword>
<dbReference type="EMBL" id="JAQOSQ010000013">
    <property type="protein sequence ID" value="MDJ1184266.1"/>
    <property type="molecule type" value="Genomic_DNA"/>
</dbReference>
<evidence type="ECO:0000256" key="1">
    <source>
        <dbReference type="ARBA" id="ARBA00000085"/>
    </source>
</evidence>
<dbReference type="Gene3D" id="3.40.50.2300">
    <property type="match status" value="1"/>
</dbReference>